<dbReference type="RefSeq" id="WP_245756699.1">
    <property type="nucleotide sequence ID" value="NZ_FOLE01000004.1"/>
</dbReference>
<dbReference type="Pfam" id="PF00696">
    <property type="entry name" value="AA_kinase"/>
    <property type="match status" value="1"/>
</dbReference>
<evidence type="ECO:0000313" key="7">
    <source>
        <dbReference type="Proteomes" id="UP000199514"/>
    </source>
</evidence>
<dbReference type="Proteomes" id="UP000199514">
    <property type="component" value="Unassembled WGS sequence"/>
</dbReference>
<evidence type="ECO:0000256" key="1">
    <source>
        <dbReference type="ARBA" id="ARBA00022679"/>
    </source>
</evidence>
<keyword evidence="3 6" id="KW-0418">Kinase</keyword>
<dbReference type="EMBL" id="FOLE01000004">
    <property type="protein sequence ID" value="SFC26643.1"/>
    <property type="molecule type" value="Genomic_DNA"/>
</dbReference>
<evidence type="ECO:0000256" key="4">
    <source>
        <dbReference type="ARBA" id="ARBA00022840"/>
    </source>
</evidence>
<keyword evidence="4" id="KW-0067">ATP-binding</keyword>
<keyword evidence="2" id="KW-0547">Nucleotide-binding</keyword>
<evidence type="ECO:0000256" key="2">
    <source>
        <dbReference type="ARBA" id="ARBA00022741"/>
    </source>
</evidence>
<organism evidence="6 7">
    <name type="scientific">Flexibacter flexilis DSM 6793</name>
    <dbReference type="NCBI Taxonomy" id="927664"/>
    <lineage>
        <taxon>Bacteria</taxon>
        <taxon>Pseudomonadati</taxon>
        <taxon>Bacteroidota</taxon>
        <taxon>Cytophagia</taxon>
        <taxon>Cytophagales</taxon>
        <taxon>Flexibacteraceae</taxon>
        <taxon>Flexibacter</taxon>
    </lineage>
</organism>
<evidence type="ECO:0000313" key="6">
    <source>
        <dbReference type="EMBL" id="SFC26643.1"/>
    </source>
</evidence>
<keyword evidence="7" id="KW-1185">Reference proteome</keyword>
<evidence type="ECO:0000259" key="5">
    <source>
        <dbReference type="Pfam" id="PF00696"/>
    </source>
</evidence>
<reference evidence="6 7" key="1">
    <citation type="submission" date="2016-10" db="EMBL/GenBank/DDBJ databases">
        <authorList>
            <person name="de Groot N.N."/>
        </authorList>
    </citation>
    <scope>NUCLEOTIDE SEQUENCE [LARGE SCALE GENOMIC DNA]</scope>
    <source>
        <strain evidence="6 7">DSM 6793</strain>
    </source>
</reference>
<gene>
    <name evidence="6" type="ORF">SAMN05421780_10468</name>
</gene>
<dbReference type="InterPro" id="IPR036393">
    <property type="entry name" value="AceGlu_kinase-like_sf"/>
</dbReference>
<dbReference type="PANTHER" id="PTHR43654">
    <property type="entry name" value="GLUTAMATE 5-KINASE"/>
    <property type="match status" value="1"/>
</dbReference>
<keyword evidence="1" id="KW-0808">Transferase</keyword>
<feature type="domain" description="Aspartate/glutamate/uridylate kinase" evidence="5">
    <location>
        <begin position="33"/>
        <end position="143"/>
    </location>
</feature>
<evidence type="ECO:0000256" key="3">
    <source>
        <dbReference type="ARBA" id="ARBA00022777"/>
    </source>
</evidence>
<dbReference type="PRINTS" id="PR00474">
    <property type="entry name" value="GLU5KINASE"/>
</dbReference>
<accession>A0A1I1HYW4</accession>
<dbReference type="InterPro" id="IPR001057">
    <property type="entry name" value="Glu/AcGlu_kinase"/>
</dbReference>
<dbReference type="GO" id="GO:0005829">
    <property type="term" value="C:cytosol"/>
    <property type="evidence" value="ECO:0007669"/>
    <property type="project" value="TreeGrafter"/>
</dbReference>
<dbReference type="InterPro" id="IPR001048">
    <property type="entry name" value="Asp/Glu/Uridylate_kinase"/>
</dbReference>
<dbReference type="GO" id="GO:0005524">
    <property type="term" value="F:ATP binding"/>
    <property type="evidence" value="ECO:0007669"/>
    <property type="project" value="UniProtKB-KW"/>
</dbReference>
<protein>
    <submittedName>
        <fullName evidence="6">Glutamate 5-kinase</fullName>
    </submittedName>
</protein>
<dbReference type="AlphaFoldDB" id="A0A1I1HYW4"/>
<dbReference type="Gene3D" id="3.40.1160.10">
    <property type="entry name" value="Acetylglutamate kinase-like"/>
    <property type="match status" value="1"/>
</dbReference>
<proteinExistence type="predicted"/>
<dbReference type="GO" id="GO:0004349">
    <property type="term" value="F:glutamate 5-kinase activity"/>
    <property type="evidence" value="ECO:0007669"/>
    <property type="project" value="TreeGrafter"/>
</dbReference>
<name>A0A1I1HYW4_9BACT</name>
<dbReference type="PANTHER" id="PTHR43654:SF1">
    <property type="entry name" value="ISOPENTENYL PHOSPHATE KINASE"/>
    <property type="match status" value="1"/>
</dbReference>
<sequence length="150" mass="16758">MAQITLVKSWCYEIILVSLRAVAEGRKPFAQHQEPVAARQVWAATGQVRLMKTCQEGFAKLNLHCAQVLVTKEYFRDRLHYLNMQQCFNAFSKQNIAPIVNENDVIAVTELMFTDNDELAGLVTAMTDAVLILANVDGIYNAPTSSLTHS</sequence>
<dbReference type="STRING" id="927664.SAMN05421780_10468"/>
<dbReference type="SUPFAM" id="SSF53633">
    <property type="entry name" value="Carbamate kinase-like"/>
    <property type="match status" value="1"/>
</dbReference>